<gene>
    <name evidence="6" type="ORF">GGD89_001078</name>
</gene>
<evidence type="ECO:0000256" key="1">
    <source>
        <dbReference type="ARBA" id="ARBA00009437"/>
    </source>
</evidence>
<dbReference type="Proteomes" id="UP000554286">
    <property type="component" value="Unassembled WGS sequence"/>
</dbReference>
<comment type="similarity">
    <text evidence="1">Belongs to the LysR transcriptional regulatory family.</text>
</comment>
<dbReference type="GO" id="GO:0003700">
    <property type="term" value="F:DNA-binding transcription factor activity"/>
    <property type="evidence" value="ECO:0007669"/>
    <property type="project" value="InterPro"/>
</dbReference>
<dbReference type="GO" id="GO:0043565">
    <property type="term" value="F:sequence-specific DNA binding"/>
    <property type="evidence" value="ECO:0007669"/>
    <property type="project" value="TreeGrafter"/>
</dbReference>
<dbReference type="PANTHER" id="PTHR30537:SF74">
    <property type="entry name" value="HTH-TYPE TRANSCRIPTIONAL REGULATOR TRPI"/>
    <property type="match status" value="1"/>
</dbReference>
<dbReference type="CDD" id="cd08432">
    <property type="entry name" value="PBP2_GcdR_TrpI_HvrB_AmpR_like"/>
    <property type="match status" value="1"/>
</dbReference>
<dbReference type="Gene3D" id="1.10.10.10">
    <property type="entry name" value="Winged helix-like DNA-binding domain superfamily/Winged helix DNA-binding domain"/>
    <property type="match status" value="1"/>
</dbReference>
<evidence type="ECO:0000313" key="7">
    <source>
        <dbReference type="Proteomes" id="UP000554286"/>
    </source>
</evidence>
<keyword evidence="2" id="KW-0805">Transcription regulation</keyword>
<name>A0A7W6W925_9PROT</name>
<dbReference type="InterPro" id="IPR036388">
    <property type="entry name" value="WH-like_DNA-bd_sf"/>
</dbReference>
<accession>A0A7W6W925</accession>
<dbReference type="Pfam" id="PF00126">
    <property type="entry name" value="HTH_1"/>
    <property type="match status" value="1"/>
</dbReference>
<dbReference type="GO" id="GO:0006351">
    <property type="term" value="P:DNA-templated transcription"/>
    <property type="evidence" value="ECO:0007669"/>
    <property type="project" value="TreeGrafter"/>
</dbReference>
<dbReference type="SUPFAM" id="SSF46785">
    <property type="entry name" value="Winged helix' DNA-binding domain"/>
    <property type="match status" value="1"/>
</dbReference>
<dbReference type="SUPFAM" id="SSF53850">
    <property type="entry name" value="Periplasmic binding protein-like II"/>
    <property type="match status" value="1"/>
</dbReference>
<evidence type="ECO:0000259" key="5">
    <source>
        <dbReference type="PROSITE" id="PS50931"/>
    </source>
</evidence>
<evidence type="ECO:0000313" key="6">
    <source>
        <dbReference type="EMBL" id="MBB4265459.1"/>
    </source>
</evidence>
<organism evidence="6 7">
    <name type="scientific">Roseospira visakhapatnamensis</name>
    <dbReference type="NCBI Taxonomy" id="390880"/>
    <lineage>
        <taxon>Bacteria</taxon>
        <taxon>Pseudomonadati</taxon>
        <taxon>Pseudomonadota</taxon>
        <taxon>Alphaproteobacteria</taxon>
        <taxon>Rhodospirillales</taxon>
        <taxon>Rhodospirillaceae</taxon>
        <taxon>Roseospira</taxon>
    </lineage>
</organism>
<keyword evidence="3" id="KW-0238">DNA-binding</keyword>
<dbReference type="AlphaFoldDB" id="A0A7W6W925"/>
<dbReference type="PRINTS" id="PR00039">
    <property type="entry name" value="HTHLYSR"/>
</dbReference>
<dbReference type="RefSeq" id="WP_184043082.1">
    <property type="nucleotide sequence ID" value="NZ_JACIGK010000006.1"/>
</dbReference>
<keyword evidence="4" id="KW-0804">Transcription</keyword>
<dbReference type="InterPro" id="IPR058163">
    <property type="entry name" value="LysR-type_TF_proteobact-type"/>
</dbReference>
<evidence type="ECO:0000256" key="3">
    <source>
        <dbReference type="ARBA" id="ARBA00023125"/>
    </source>
</evidence>
<dbReference type="PROSITE" id="PS50931">
    <property type="entry name" value="HTH_LYSR"/>
    <property type="match status" value="1"/>
</dbReference>
<dbReference type="FunFam" id="1.10.10.10:FF:000001">
    <property type="entry name" value="LysR family transcriptional regulator"/>
    <property type="match status" value="1"/>
</dbReference>
<comment type="caution">
    <text evidence="6">The sequence shown here is derived from an EMBL/GenBank/DDBJ whole genome shotgun (WGS) entry which is preliminary data.</text>
</comment>
<dbReference type="PANTHER" id="PTHR30537">
    <property type="entry name" value="HTH-TYPE TRANSCRIPTIONAL REGULATOR"/>
    <property type="match status" value="1"/>
</dbReference>
<dbReference type="InterPro" id="IPR036390">
    <property type="entry name" value="WH_DNA-bd_sf"/>
</dbReference>
<dbReference type="InterPro" id="IPR000847">
    <property type="entry name" value="LysR_HTH_N"/>
</dbReference>
<sequence length="338" mass="37758">MSRDPTLNGMLYFEAVARHGGVTKAAEELGVSASAVSQQIKLLEQQLGVRLFFREKRQFRLTADGERLFHSTSAAFRMIRDARQLVARQRERRQLILRVSPSFGVRWLGPRLAGFIHQHPSWDLHVDATPDPTDFDREAVDLDVRYGAGDWSGLYVEDILDDYVLPMCSPAYLAHLREIVTPSAGQADLIGQARLIDSVKTLYRWDAWLERAGITPATDDARLRFDRSSMALQLGVRGVGIVLESVTLAHDELADGTLVPVCPALGALRFPAYWLMGPSRNQSRRIVQLFRDWLREECARHEALTQALLARLDCPVVPIATPGTRHPGQGEAIEISGS</sequence>
<dbReference type="Pfam" id="PF03466">
    <property type="entry name" value="LysR_substrate"/>
    <property type="match status" value="1"/>
</dbReference>
<dbReference type="Gene3D" id="3.40.190.10">
    <property type="entry name" value="Periplasmic binding protein-like II"/>
    <property type="match status" value="2"/>
</dbReference>
<reference evidence="6 7" key="1">
    <citation type="submission" date="2020-08" db="EMBL/GenBank/DDBJ databases">
        <title>Genome sequencing of Purple Non-Sulfur Bacteria from various extreme environments.</title>
        <authorList>
            <person name="Mayer M."/>
        </authorList>
    </citation>
    <scope>NUCLEOTIDE SEQUENCE [LARGE SCALE GENOMIC DNA]</scope>
    <source>
        <strain evidence="6 7">JA131</strain>
    </source>
</reference>
<dbReference type="EMBL" id="JACIGK010000006">
    <property type="protein sequence ID" value="MBB4265459.1"/>
    <property type="molecule type" value="Genomic_DNA"/>
</dbReference>
<proteinExistence type="inferred from homology"/>
<evidence type="ECO:0000256" key="2">
    <source>
        <dbReference type="ARBA" id="ARBA00023015"/>
    </source>
</evidence>
<feature type="domain" description="HTH lysR-type" evidence="5">
    <location>
        <begin position="5"/>
        <end position="62"/>
    </location>
</feature>
<protein>
    <submittedName>
        <fullName evidence="6">LysR family glycine cleavage system transcriptional activator</fullName>
    </submittedName>
</protein>
<dbReference type="InterPro" id="IPR005119">
    <property type="entry name" value="LysR_subst-bd"/>
</dbReference>
<keyword evidence="7" id="KW-1185">Reference proteome</keyword>
<evidence type="ECO:0000256" key="4">
    <source>
        <dbReference type="ARBA" id="ARBA00023163"/>
    </source>
</evidence>